<reference evidence="2" key="1">
    <citation type="submission" date="2019-11" db="EMBL/GenBank/DDBJ databases">
        <authorList>
            <person name="Liu Y."/>
            <person name="Hou J."/>
            <person name="Li T.-Q."/>
            <person name="Guan C.-H."/>
            <person name="Wu X."/>
            <person name="Wu H.-Z."/>
            <person name="Ling F."/>
            <person name="Zhang R."/>
            <person name="Shi X.-G."/>
            <person name="Ren J.-P."/>
            <person name="Chen E.-F."/>
            <person name="Sun J.-M."/>
        </authorList>
    </citation>
    <scope>NUCLEOTIDE SEQUENCE</scope>
    <source>
        <strain evidence="2">Adult_tree_wgs_1</strain>
        <tissue evidence="2">Leaves</tissue>
    </source>
</reference>
<gene>
    <name evidence="2" type="ORF">RHSIM_Rhsim02G0031700</name>
</gene>
<evidence type="ECO:0000313" key="2">
    <source>
        <dbReference type="EMBL" id="KAF7150469.1"/>
    </source>
</evidence>
<evidence type="ECO:0000313" key="3">
    <source>
        <dbReference type="Proteomes" id="UP000626092"/>
    </source>
</evidence>
<proteinExistence type="predicted"/>
<dbReference type="AlphaFoldDB" id="A0A834HAW6"/>
<dbReference type="Proteomes" id="UP000626092">
    <property type="component" value="Unassembled WGS sequence"/>
</dbReference>
<feature type="transmembrane region" description="Helical" evidence="1">
    <location>
        <begin position="116"/>
        <end position="133"/>
    </location>
</feature>
<organism evidence="2 3">
    <name type="scientific">Rhododendron simsii</name>
    <name type="common">Sims's rhododendron</name>
    <dbReference type="NCBI Taxonomy" id="118357"/>
    <lineage>
        <taxon>Eukaryota</taxon>
        <taxon>Viridiplantae</taxon>
        <taxon>Streptophyta</taxon>
        <taxon>Embryophyta</taxon>
        <taxon>Tracheophyta</taxon>
        <taxon>Spermatophyta</taxon>
        <taxon>Magnoliopsida</taxon>
        <taxon>eudicotyledons</taxon>
        <taxon>Gunneridae</taxon>
        <taxon>Pentapetalae</taxon>
        <taxon>asterids</taxon>
        <taxon>Ericales</taxon>
        <taxon>Ericaceae</taxon>
        <taxon>Ericoideae</taxon>
        <taxon>Rhodoreae</taxon>
        <taxon>Rhododendron</taxon>
    </lineage>
</organism>
<keyword evidence="1" id="KW-0472">Membrane</keyword>
<keyword evidence="1" id="KW-0812">Transmembrane</keyword>
<keyword evidence="1" id="KW-1133">Transmembrane helix</keyword>
<comment type="caution">
    <text evidence="2">The sequence shown here is derived from an EMBL/GenBank/DDBJ whole genome shotgun (WGS) entry which is preliminary data.</text>
</comment>
<keyword evidence="3" id="KW-1185">Reference proteome</keyword>
<name>A0A834HAW6_RHOSS</name>
<evidence type="ECO:0000256" key="1">
    <source>
        <dbReference type="SAM" id="Phobius"/>
    </source>
</evidence>
<protein>
    <submittedName>
        <fullName evidence="2">Uncharacterized protein</fullName>
    </submittedName>
</protein>
<accession>A0A834HAW6</accession>
<sequence>MAIHNFIRRNNFPNIPFGFYDRRPNFLPSGVETTAPNGNHGSRLQRDDRDMDAVRAFVRDFIMENNICRGIKASEFKFMFLSTVVAKYYHYLGCEASLFDFYQSAIQNDFKILAPYWQTMAITCGAVYFFVWLKESKERKERQVKALEEITTAMEEIATATERGERTDDVSIVFCAFGVSSVSIAFLCDCLD</sequence>
<dbReference type="EMBL" id="WJXA01000002">
    <property type="protein sequence ID" value="KAF7150469.1"/>
    <property type="molecule type" value="Genomic_DNA"/>
</dbReference>